<evidence type="ECO:0000256" key="1">
    <source>
        <dbReference type="SAM" id="SignalP"/>
    </source>
</evidence>
<keyword evidence="3" id="KW-0449">Lipoprotein</keyword>
<dbReference type="OrthoDB" id="9768004at2"/>
<evidence type="ECO:0000313" key="4">
    <source>
        <dbReference type="Proteomes" id="UP000248079"/>
    </source>
</evidence>
<keyword evidence="4" id="KW-1185">Reference proteome</keyword>
<dbReference type="InterPro" id="IPR005532">
    <property type="entry name" value="SUMF_dom"/>
</dbReference>
<feature type="signal peptide" evidence="1">
    <location>
        <begin position="1"/>
        <end position="23"/>
    </location>
</feature>
<dbReference type="AlphaFoldDB" id="A0A2V3ZW58"/>
<evidence type="ECO:0000313" key="3">
    <source>
        <dbReference type="EMBL" id="PXX97760.1"/>
    </source>
</evidence>
<dbReference type="PANTHER" id="PTHR23150">
    <property type="entry name" value="SULFATASE MODIFYING FACTOR 1, 2"/>
    <property type="match status" value="1"/>
</dbReference>
<keyword evidence="1" id="KW-0732">Signal</keyword>
<evidence type="ECO:0000259" key="2">
    <source>
        <dbReference type="Pfam" id="PF03781"/>
    </source>
</evidence>
<dbReference type="InterPro" id="IPR042095">
    <property type="entry name" value="SUMF_sf"/>
</dbReference>
<dbReference type="EMBL" id="QFLI01000009">
    <property type="protein sequence ID" value="PXX97760.1"/>
    <property type="molecule type" value="Genomic_DNA"/>
</dbReference>
<dbReference type="Proteomes" id="UP000248079">
    <property type="component" value="Unassembled WGS sequence"/>
</dbReference>
<dbReference type="PANTHER" id="PTHR23150:SF19">
    <property type="entry name" value="FORMYLGLYCINE-GENERATING ENZYME"/>
    <property type="match status" value="1"/>
</dbReference>
<dbReference type="InterPro" id="IPR051043">
    <property type="entry name" value="Sulfatase_Mod_Factor_Kinase"/>
</dbReference>
<comment type="caution">
    <text evidence="3">The sequence shown here is derived from an EMBL/GenBank/DDBJ whole genome shotgun (WGS) entry which is preliminary data.</text>
</comment>
<sequence>MNKLLTTLGVIVLLFLSSCGSRTGNGELVGVGQRGKWFEPKPYGMVEIPRGSFTMGPNDQDVAWALNATTKTVSVESFWMDETEITNNEYRQFVYWVRDSIARQLLGQQFEEFLIAEDDNGNPIDPPFINWDERLDWNDEEYVEILEEMYLPEHERFFRNKEIDTRKLKYQYEWVDLQQAAKKSNRYNYETGEYEGMVDDYKGGRKQIEDRSSFIMKEALNIYPDTLCWIQDFTYSYNDPWTKRYFWHPGYDDYPVVGVSWKQATAFSIWRTRFHNSALKAEGDYPVQDYRLPTESEWEYAARGGIAQNMYPWGGNYTRNDQGCFLANFKPLRGNYVDDGGLVTLPVGSYEPNEYGLYDMAGNVAEWTSGAYDESAYSFTHDMNPNYEYNALPDDPPALKRKVIRGGSWKDIGYYMQCATRTYEYQDTAKSYIGFRCVRTHLGR</sequence>
<proteinExistence type="predicted"/>
<dbReference type="PROSITE" id="PS51257">
    <property type="entry name" value="PROKAR_LIPOPROTEIN"/>
    <property type="match status" value="1"/>
</dbReference>
<dbReference type="SUPFAM" id="SSF56436">
    <property type="entry name" value="C-type lectin-like"/>
    <property type="match status" value="1"/>
</dbReference>
<feature type="chain" id="PRO_5015967731" evidence="1">
    <location>
        <begin position="24"/>
        <end position="444"/>
    </location>
</feature>
<dbReference type="Pfam" id="PF03781">
    <property type="entry name" value="FGE-sulfatase"/>
    <property type="match status" value="1"/>
</dbReference>
<dbReference type="RefSeq" id="WP_110362055.1">
    <property type="nucleotide sequence ID" value="NZ_QFLI01000009.1"/>
</dbReference>
<dbReference type="GO" id="GO:0120147">
    <property type="term" value="F:formylglycine-generating oxidase activity"/>
    <property type="evidence" value="ECO:0007669"/>
    <property type="project" value="TreeGrafter"/>
</dbReference>
<dbReference type="Gene3D" id="3.90.1580.10">
    <property type="entry name" value="paralog of FGE (formylglycine-generating enzyme)"/>
    <property type="match status" value="1"/>
</dbReference>
<gene>
    <name evidence="3" type="ORF">DF185_17470</name>
</gene>
<accession>A0A2V3ZW58</accession>
<reference evidence="3 4" key="1">
    <citation type="submission" date="2018-05" db="EMBL/GenBank/DDBJ databases">
        <title>Marinifilum breve JC075T sp. nov., a marine bacterium isolated from Yongle Blue Hole in the South China Sea.</title>
        <authorList>
            <person name="Fu T."/>
        </authorList>
    </citation>
    <scope>NUCLEOTIDE SEQUENCE [LARGE SCALE GENOMIC DNA]</scope>
    <source>
        <strain evidence="3 4">JC075</strain>
    </source>
</reference>
<feature type="domain" description="Sulfatase-modifying factor enzyme-like" evidence="2">
    <location>
        <begin position="44"/>
        <end position="439"/>
    </location>
</feature>
<dbReference type="InterPro" id="IPR016187">
    <property type="entry name" value="CTDL_fold"/>
</dbReference>
<name>A0A2V3ZW58_9BACT</name>
<organism evidence="3 4">
    <name type="scientific">Marinifilum breve</name>
    <dbReference type="NCBI Taxonomy" id="2184082"/>
    <lineage>
        <taxon>Bacteria</taxon>
        <taxon>Pseudomonadati</taxon>
        <taxon>Bacteroidota</taxon>
        <taxon>Bacteroidia</taxon>
        <taxon>Marinilabiliales</taxon>
        <taxon>Marinifilaceae</taxon>
    </lineage>
</organism>
<protein>
    <submittedName>
        <fullName evidence="3">Gliding motility-associated lipoprotein</fullName>
    </submittedName>
</protein>